<evidence type="ECO:0000313" key="1">
    <source>
        <dbReference type="EMBL" id="JAD65411.1"/>
    </source>
</evidence>
<reference evidence="1" key="2">
    <citation type="journal article" date="2015" name="Data Brief">
        <title>Shoot transcriptome of the giant reed, Arundo donax.</title>
        <authorList>
            <person name="Barrero R.A."/>
            <person name="Guerrero F.D."/>
            <person name="Moolhuijzen P."/>
            <person name="Goolsby J.A."/>
            <person name="Tidwell J."/>
            <person name="Bellgard S.E."/>
            <person name="Bellgard M.I."/>
        </authorList>
    </citation>
    <scope>NUCLEOTIDE SEQUENCE</scope>
    <source>
        <tissue evidence="1">Shoot tissue taken approximately 20 cm above the soil surface</tissue>
    </source>
</reference>
<proteinExistence type="predicted"/>
<protein>
    <submittedName>
        <fullName evidence="1">Uncharacterized protein</fullName>
    </submittedName>
</protein>
<organism evidence="1">
    <name type="scientific">Arundo donax</name>
    <name type="common">Giant reed</name>
    <name type="synonym">Donax arundinaceus</name>
    <dbReference type="NCBI Taxonomy" id="35708"/>
    <lineage>
        <taxon>Eukaryota</taxon>
        <taxon>Viridiplantae</taxon>
        <taxon>Streptophyta</taxon>
        <taxon>Embryophyta</taxon>
        <taxon>Tracheophyta</taxon>
        <taxon>Spermatophyta</taxon>
        <taxon>Magnoliopsida</taxon>
        <taxon>Liliopsida</taxon>
        <taxon>Poales</taxon>
        <taxon>Poaceae</taxon>
        <taxon>PACMAD clade</taxon>
        <taxon>Arundinoideae</taxon>
        <taxon>Arundineae</taxon>
        <taxon>Arundo</taxon>
    </lineage>
</organism>
<name>A0A0A9BPV0_ARUDO</name>
<sequence length="83" mass="9415">MGELHGRDHLSSRRLQLGEEQFLMHLEFTNDASPKVLILQISRSPSLQSSELQFGLCFETYQVRVERCCATTGIAYTEPGRSL</sequence>
<accession>A0A0A9BPV0</accession>
<reference evidence="1" key="1">
    <citation type="submission" date="2014-09" db="EMBL/GenBank/DDBJ databases">
        <authorList>
            <person name="Magalhaes I.L.F."/>
            <person name="Oliveira U."/>
            <person name="Santos F.R."/>
            <person name="Vidigal T.H.D.A."/>
            <person name="Brescovit A.D."/>
            <person name="Santos A.J."/>
        </authorList>
    </citation>
    <scope>NUCLEOTIDE SEQUENCE</scope>
    <source>
        <tissue evidence="1">Shoot tissue taken approximately 20 cm above the soil surface</tissue>
    </source>
</reference>
<dbReference type="EMBL" id="GBRH01232484">
    <property type="protein sequence ID" value="JAD65411.1"/>
    <property type="molecule type" value="Transcribed_RNA"/>
</dbReference>
<dbReference type="AlphaFoldDB" id="A0A0A9BPV0"/>